<dbReference type="InterPro" id="IPR048769">
    <property type="entry name" value="HepT-like_dom"/>
</dbReference>
<name>A0A947DHJ2_9CYAN</name>
<sequence>MTQSLQRLADRIQDELSKIELCLQRLLKAWQSFQTSKNELFLDSVALNIQAVYNGLENIFVLIAKGIDGSCSSDSNWHQGLLKQMAAEIPGRRPAVISDHSFHALSPLRGARHVVVIYIHLK</sequence>
<dbReference type="RefSeq" id="WP_215610235.1">
    <property type="nucleotide sequence ID" value="NZ_JADOES010000039.1"/>
</dbReference>
<accession>A0A947DHJ2</accession>
<dbReference type="AlphaFoldDB" id="A0A947DHJ2"/>
<keyword evidence="3" id="KW-1185">Reference proteome</keyword>
<dbReference type="Proteomes" id="UP000717364">
    <property type="component" value="Unassembled WGS sequence"/>
</dbReference>
<dbReference type="EMBL" id="JADOES010000039">
    <property type="protein sequence ID" value="MBT9317168.1"/>
    <property type="molecule type" value="Genomic_DNA"/>
</dbReference>
<proteinExistence type="predicted"/>
<evidence type="ECO:0000259" key="1">
    <source>
        <dbReference type="Pfam" id="PF20797"/>
    </source>
</evidence>
<evidence type="ECO:0000313" key="3">
    <source>
        <dbReference type="Proteomes" id="UP000717364"/>
    </source>
</evidence>
<organism evidence="2 3">
    <name type="scientific">Leptothoe spongobia TAU-MAC 1115</name>
    <dbReference type="NCBI Taxonomy" id="1967444"/>
    <lineage>
        <taxon>Bacteria</taxon>
        <taxon>Bacillati</taxon>
        <taxon>Cyanobacteriota</taxon>
        <taxon>Cyanophyceae</taxon>
        <taxon>Nodosilineales</taxon>
        <taxon>Cymatolegaceae</taxon>
        <taxon>Leptothoe</taxon>
        <taxon>Leptothoe spongobia</taxon>
    </lineage>
</organism>
<feature type="domain" description="HepT-like" evidence="1">
    <location>
        <begin position="45"/>
        <end position="116"/>
    </location>
</feature>
<reference evidence="2" key="2">
    <citation type="journal article" date="2021" name="Mar. Drugs">
        <title>Genome Reduction and Secondary Metabolism of the Marine Sponge-Associated Cyanobacterium Leptothoe.</title>
        <authorList>
            <person name="Konstantinou D."/>
            <person name="Popin R.V."/>
            <person name="Fewer D.P."/>
            <person name="Sivonen K."/>
            <person name="Gkelis S."/>
        </authorList>
    </citation>
    <scope>NUCLEOTIDE SEQUENCE</scope>
    <source>
        <strain evidence="2">TAU-MAC 1115</strain>
    </source>
</reference>
<dbReference type="Pfam" id="PF20797">
    <property type="entry name" value="HepT-like_2"/>
    <property type="match status" value="1"/>
</dbReference>
<protein>
    <recommendedName>
        <fullName evidence="1">HepT-like domain-containing protein</fullName>
    </recommendedName>
</protein>
<reference evidence="2" key="1">
    <citation type="submission" date="2020-11" db="EMBL/GenBank/DDBJ databases">
        <authorList>
            <person name="Konstantinou D."/>
            <person name="Gkelis S."/>
            <person name="Popin R."/>
            <person name="Fewer D."/>
            <person name="Sivonen K."/>
        </authorList>
    </citation>
    <scope>NUCLEOTIDE SEQUENCE</scope>
    <source>
        <strain evidence="2">TAU-MAC 1115</strain>
    </source>
</reference>
<evidence type="ECO:0000313" key="2">
    <source>
        <dbReference type="EMBL" id="MBT9317168.1"/>
    </source>
</evidence>
<comment type="caution">
    <text evidence="2">The sequence shown here is derived from an EMBL/GenBank/DDBJ whole genome shotgun (WGS) entry which is preliminary data.</text>
</comment>
<gene>
    <name evidence="2" type="ORF">IXB50_17225</name>
</gene>